<feature type="compositionally biased region" description="Polar residues" evidence="1">
    <location>
        <begin position="23"/>
        <end position="38"/>
    </location>
</feature>
<evidence type="ECO:0000259" key="2">
    <source>
        <dbReference type="Pfam" id="PF16044"/>
    </source>
</evidence>
<accession>A0A7R9L153</accession>
<dbReference type="Proteomes" id="UP000759131">
    <property type="component" value="Unassembled WGS sequence"/>
</dbReference>
<evidence type="ECO:0008006" key="6">
    <source>
        <dbReference type="Google" id="ProtNLM"/>
    </source>
</evidence>
<evidence type="ECO:0000256" key="1">
    <source>
        <dbReference type="SAM" id="MobiDB-lite"/>
    </source>
</evidence>
<dbReference type="EMBL" id="CAJPIZ010011874">
    <property type="protein sequence ID" value="CAG2113394.1"/>
    <property type="molecule type" value="Genomic_DNA"/>
</dbReference>
<dbReference type="EMBL" id="OC866449">
    <property type="protein sequence ID" value="CAD7632964.1"/>
    <property type="molecule type" value="Genomic_DNA"/>
</dbReference>
<evidence type="ECO:0000259" key="3">
    <source>
        <dbReference type="Pfam" id="PF22795"/>
    </source>
</evidence>
<sequence>MQSNSLSTPQTTTPDDIRVRESVPNSSSLATSRESGGTQLIGTTETIDETMSSVDPGILCFQHCNPKSKVFCLELPDYCPQCDSPMSCIELKIPPFCVPFPFICAKRTQCSVIIRPTDGDFLHHYQNAADLHIGLTDSKGDVYEFDKYGLQSANRSSSWNQCLSVPIVTEIDNMWKDYWDYTLQIASQLDRWQPNQYSEDSNNCYSFVITFLRMLRVKDLKPSLNSKTQFCKDFIVPRTKNAAKYIALYRRVVKEGICVLNTTQ</sequence>
<reference evidence="4" key="1">
    <citation type="submission" date="2020-11" db="EMBL/GenBank/DDBJ databases">
        <authorList>
            <person name="Tran Van P."/>
        </authorList>
    </citation>
    <scope>NUCLEOTIDE SEQUENCE</scope>
</reference>
<feature type="compositionally biased region" description="Polar residues" evidence="1">
    <location>
        <begin position="1"/>
        <end position="14"/>
    </location>
</feature>
<evidence type="ECO:0000313" key="5">
    <source>
        <dbReference type="Proteomes" id="UP000759131"/>
    </source>
</evidence>
<evidence type="ECO:0000313" key="4">
    <source>
        <dbReference type="EMBL" id="CAD7632964.1"/>
    </source>
</evidence>
<dbReference type="InterPro" id="IPR053922">
    <property type="entry name" value="MKRN2OS-like_N"/>
</dbReference>
<dbReference type="InterPro" id="IPR032016">
    <property type="entry name" value="MKRN2OS-like"/>
</dbReference>
<name>A0A7R9L153_9ACAR</name>
<gene>
    <name evidence="4" type="ORF">OSB1V03_LOCUS13363</name>
</gene>
<dbReference type="PANTHER" id="PTHR33963">
    <property type="entry name" value="MKRN2 OPPOSITE STRAND PROTEIN"/>
    <property type="match status" value="1"/>
</dbReference>
<feature type="domain" description="MKRN2 opposite strand protein-like C-terminal" evidence="2">
    <location>
        <begin position="95"/>
        <end position="252"/>
    </location>
</feature>
<dbReference type="Pfam" id="PF16044">
    <property type="entry name" value="DUF4796_C"/>
    <property type="match status" value="1"/>
</dbReference>
<dbReference type="Pfam" id="PF22795">
    <property type="entry name" value="DUF4796_N"/>
    <property type="match status" value="1"/>
</dbReference>
<protein>
    <recommendedName>
        <fullName evidence="6">MKRN2 opposite strand protein</fullName>
    </recommendedName>
</protein>
<feature type="region of interest" description="Disordered" evidence="1">
    <location>
        <begin position="1"/>
        <end position="38"/>
    </location>
</feature>
<organism evidence="4">
    <name type="scientific">Medioppia subpectinata</name>
    <dbReference type="NCBI Taxonomy" id="1979941"/>
    <lineage>
        <taxon>Eukaryota</taxon>
        <taxon>Metazoa</taxon>
        <taxon>Ecdysozoa</taxon>
        <taxon>Arthropoda</taxon>
        <taxon>Chelicerata</taxon>
        <taxon>Arachnida</taxon>
        <taxon>Acari</taxon>
        <taxon>Acariformes</taxon>
        <taxon>Sarcoptiformes</taxon>
        <taxon>Oribatida</taxon>
        <taxon>Brachypylina</taxon>
        <taxon>Oppioidea</taxon>
        <taxon>Oppiidae</taxon>
        <taxon>Medioppia</taxon>
    </lineage>
</organism>
<dbReference type="OrthoDB" id="10065749at2759"/>
<dbReference type="AlphaFoldDB" id="A0A7R9L153"/>
<proteinExistence type="predicted"/>
<dbReference type="PANTHER" id="PTHR33963:SF2">
    <property type="entry name" value="MKRN2 OPPOSITE STRAND PROTEIN"/>
    <property type="match status" value="1"/>
</dbReference>
<dbReference type="InterPro" id="IPR053921">
    <property type="entry name" value="MKRN2OS-like_C"/>
</dbReference>
<keyword evidence="5" id="KW-1185">Reference proteome</keyword>
<feature type="domain" description="MKRN2 opposite strand protein-like N-terminal" evidence="3">
    <location>
        <begin position="56"/>
        <end position="86"/>
    </location>
</feature>